<comment type="caution">
    <text evidence="1">The sequence shown here is derived from an EMBL/GenBank/DDBJ whole genome shotgun (WGS) entry which is preliminary data.</text>
</comment>
<evidence type="ECO:0000313" key="1">
    <source>
        <dbReference type="EMBL" id="MBS9536107.1"/>
    </source>
</evidence>
<protein>
    <submittedName>
        <fullName evidence="1">Thiocyanate hydrolase</fullName>
    </submittedName>
</protein>
<reference evidence="1 2" key="1">
    <citation type="submission" date="2021-05" db="EMBL/GenBank/DDBJ databases">
        <title>Mycobacterium acidophilum sp. nov., an extremely acid-tolerant member of the genus Mycobacterium.</title>
        <authorList>
            <person name="Xia J."/>
        </authorList>
    </citation>
    <scope>NUCLEOTIDE SEQUENCE [LARGE SCALE GENOMIC DNA]</scope>
    <source>
        <strain evidence="1 2">M1</strain>
    </source>
</reference>
<keyword evidence="1" id="KW-0378">Hydrolase</keyword>
<dbReference type="Proteomes" id="UP001519535">
    <property type="component" value="Unassembled WGS sequence"/>
</dbReference>
<dbReference type="RefSeq" id="WP_214094948.1">
    <property type="nucleotide sequence ID" value="NZ_JAHCLR010000080.1"/>
</dbReference>
<keyword evidence="2" id="KW-1185">Reference proteome</keyword>
<evidence type="ECO:0000313" key="2">
    <source>
        <dbReference type="Proteomes" id="UP001519535"/>
    </source>
</evidence>
<sequence length="125" mass="14029">MTESGPDPRLLQTRIDYLEELATRDTQTWRVLAEEHGVDQALPPWKTDLDGLCDALDDVACDKPGIATFAERRGEEDVLVAERYAGLPFPENQLVALAHSLIVRGIIDEKTLEARTREVKERLSS</sequence>
<organism evidence="1 2">
    <name type="scientific">Mycolicibacter acidiphilus</name>
    <dbReference type="NCBI Taxonomy" id="2835306"/>
    <lineage>
        <taxon>Bacteria</taxon>
        <taxon>Bacillati</taxon>
        <taxon>Actinomycetota</taxon>
        <taxon>Actinomycetes</taxon>
        <taxon>Mycobacteriales</taxon>
        <taxon>Mycobacteriaceae</taxon>
        <taxon>Mycolicibacter</taxon>
    </lineage>
</organism>
<dbReference type="InterPro" id="IPR042262">
    <property type="entry name" value="CN_hydtase_beta_C"/>
</dbReference>
<dbReference type="GO" id="GO:0016787">
    <property type="term" value="F:hydrolase activity"/>
    <property type="evidence" value="ECO:0007669"/>
    <property type="project" value="UniProtKB-KW"/>
</dbReference>
<dbReference type="Gene3D" id="1.10.472.20">
    <property type="entry name" value="Nitrile hydratase, beta subunit"/>
    <property type="match status" value="1"/>
</dbReference>
<gene>
    <name evidence="1" type="ORF">KIH27_21215</name>
</gene>
<proteinExistence type="predicted"/>
<name>A0ABS5RPA1_9MYCO</name>
<dbReference type="EMBL" id="JAHCLR010000080">
    <property type="protein sequence ID" value="MBS9536107.1"/>
    <property type="molecule type" value="Genomic_DNA"/>
</dbReference>
<accession>A0ABS5RPA1</accession>